<dbReference type="EMBL" id="JAGHQL010000277">
    <property type="protein sequence ID" value="KAH0534082.1"/>
    <property type="molecule type" value="Genomic_DNA"/>
</dbReference>
<gene>
    <name evidence="2" type="ORF">FGG08_007316</name>
</gene>
<sequence>MSRATIRRNIHILNGENNEILGFWQNGSVSWSQIAEWMHITITLPSAQYAVFRCLESGNPENPATNHGPSINLSGNNNAVHPGYYVVLSANGEYWDSDPLLNLSFTLMRTLIGEPLDIPITEERAVPRSVSYNLSNPDPRIAAFRDRVRERDNCCVVTGTRVLFQEYSGFEAAHIFPVAHLDLWRSGQWSQRIEDDFPDIGDSKIHSIQNGILLAEHVHTYFDKYMIAINPDQDGYRVTCFTPDTWGFDGRYIVQSNYPQHYQPLQSLLKYHFRMAVLCNMKARGPEYDWDEDIPPGMDPVAEISNSKEGKLRFELVMAERLNPLVDS</sequence>
<dbReference type="Proteomes" id="UP000698800">
    <property type="component" value="Unassembled WGS sequence"/>
</dbReference>
<comment type="caution">
    <text evidence="2">The sequence shown here is derived from an EMBL/GenBank/DDBJ whole genome shotgun (WGS) entry which is preliminary data.</text>
</comment>
<reference evidence="2" key="1">
    <citation type="submission" date="2021-03" db="EMBL/GenBank/DDBJ databases">
        <title>Comparative genomics and phylogenomic investigation of the class Geoglossomycetes provide insights into ecological specialization and systematics.</title>
        <authorList>
            <person name="Melie T."/>
            <person name="Pirro S."/>
            <person name="Miller A.N."/>
            <person name="Quandt A."/>
        </authorList>
    </citation>
    <scope>NUCLEOTIDE SEQUENCE</scope>
    <source>
        <strain evidence="2">GBOQ0MN5Z8</strain>
    </source>
</reference>
<dbReference type="AlphaFoldDB" id="A0A9P8I3K7"/>
<dbReference type="Pfam" id="PF13391">
    <property type="entry name" value="HNH_2"/>
    <property type="match status" value="1"/>
</dbReference>
<accession>A0A9P8I3K7</accession>
<evidence type="ECO:0000313" key="3">
    <source>
        <dbReference type="Proteomes" id="UP000698800"/>
    </source>
</evidence>
<dbReference type="InterPro" id="IPR003615">
    <property type="entry name" value="HNH_nuc"/>
</dbReference>
<organism evidence="2 3">
    <name type="scientific">Glutinoglossum americanum</name>
    <dbReference type="NCBI Taxonomy" id="1670608"/>
    <lineage>
        <taxon>Eukaryota</taxon>
        <taxon>Fungi</taxon>
        <taxon>Dikarya</taxon>
        <taxon>Ascomycota</taxon>
        <taxon>Pezizomycotina</taxon>
        <taxon>Geoglossomycetes</taxon>
        <taxon>Geoglossales</taxon>
        <taxon>Geoglossaceae</taxon>
        <taxon>Glutinoglossum</taxon>
    </lineage>
</organism>
<proteinExistence type="predicted"/>
<protein>
    <recommendedName>
        <fullName evidence="1">HNH nuclease domain-containing protein</fullName>
    </recommendedName>
</protein>
<name>A0A9P8I3K7_9PEZI</name>
<feature type="domain" description="HNH nuclease" evidence="1">
    <location>
        <begin position="155"/>
        <end position="230"/>
    </location>
</feature>
<evidence type="ECO:0000259" key="1">
    <source>
        <dbReference type="Pfam" id="PF13391"/>
    </source>
</evidence>
<keyword evidence="3" id="KW-1185">Reference proteome</keyword>
<evidence type="ECO:0000313" key="2">
    <source>
        <dbReference type="EMBL" id="KAH0534082.1"/>
    </source>
</evidence>
<dbReference type="OrthoDB" id="2142759at2759"/>